<organism evidence="8 9">
    <name type="scientific">Halosimplex pelagicum</name>
    <dbReference type="NCBI Taxonomy" id="869886"/>
    <lineage>
        <taxon>Archaea</taxon>
        <taxon>Methanobacteriati</taxon>
        <taxon>Methanobacteriota</taxon>
        <taxon>Stenosarchaea group</taxon>
        <taxon>Halobacteria</taxon>
        <taxon>Halobacteriales</taxon>
        <taxon>Haloarculaceae</taxon>
        <taxon>Halosimplex</taxon>
    </lineage>
</organism>
<reference evidence="8 9" key="1">
    <citation type="submission" date="2020-07" db="EMBL/GenBank/DDBJ databases">
        <title>Halosimplex litoreum sp. nov. and Halosimplex rubrum sp. nov., isolated from different salt environments.</title>
        <authorList>
            <person name="Cui H."/>
        </authorList>
    </citation>
    <scope>NUCLEOTIDE SEQUENCE [LARGE SCALE GENOMIC DNA]</scope>
    <source>
        <strain evidence="8 9">R2</strain>
    </source>
</reference>
<protein>
    <submittedName>
        <fullName evidence="8">Type II toxin-antitoxin system VapC family toxin</fullName>
    </submittedName>
</protein>
<dbReference type="AlphaFoldDB" id="A0A7D5PDR5"/>
<keyword evidence="4" id="KW-0378">Hydrolase</keyword>
<name>A0A7D5PDR5_9EURY</name>
<dbReference type="EMBL" id="CP058909">
    <property type="protein sequence ID" value="QLH81300.1"/>
    <property type="molecule type" value="Genomic_DNA"/>
</dbReference>
<evidence type="ECO:0000259" key="7">
    <source>
        <dbReference type="Pfam" id="PF01850"/>
    </source>
</evidence>
<evidence type="ECO:0000256" key="5">
    <source>
        <dbReference type="ARBA" id="ARBA00022842"/>
    </source>
</evidence>
<dbReference type="GO" id="GO:0016787">
    <property type="term" value="F:hydrolase activity"/>
    <property type="evidence" value="ECO:0007669"/>
    <property type="project" value="UniProtKB-KW"/>
</dbReference>
<dbReference type="KEGG" id="hpel:HZS54_06500"/>
<evidence type="ECO:0000313" key="8">
    <source>
        <dbReference type="EMBL" id="QLH81300.1"/>
    </source>
</evidence>
<feature type="domain" description="PIN" evidence="7">
    <location>
        <begin position="2"/>
        <end position="120"/>
    </location>
</feature>
<dbReference type="GO" id="GO:0046872">
    <property type="term" value="F:metal ion binding"/>
    <property type="evidence" value="ECO:0007669"/>
    <property type="project" value="UniProtKB-KW"/>
</dbReference>
<evidence type="ECO:0000256" key="1">
    <source>
        <dbReference type="ARBA" id="ARBA00001946"/>
    </source>
</evidence>
<keyword evidence="3" id="KW-0479">Metal-binding</keyword>
<dbReference type="Gene3D" id="3.40.50.1010">
    <property type="entry name" value="5'-nuclease"/>
    <property type="match status" value="1"/>
</dbReference>
<evidence type="ECO:0000313" key="9">
    <source>
        <dbReference type="Proteomes" id="UP000509346"/>
    </source>
</evidence>
<dbReference type="SUPFAM" id="SSF88723">
    <property type="entry name" value="PIN domain-like"/>
    <property type="match status" value="1"/>
</dbReference>
<comment type="cofactor">
    <cofactor evidence="1">
        <name>Mg(2+)</name>
        <dbReference type="ChEBI" id="CHEBI:18420"/>
    </cofactor>
</comment>
<dbReference type="InterPro" id="IPR002716">
    <property type="entry name" value="PIN_dom"/>
</dbReference>
<dbReference type="InterPro" id="IPR029060">
    <property type="entry name" value="PIN-like_dom_sf"/>
</dbReference>
<dbReference type="Proteomes" id="UP000509346">
    <property type="component" value="Chromosome"/>
</dbReference>
<dbReference type="CDD" id="cd09881">
    <property type="entry name" value="PIN_VapC4-5_FitB-like"/>
    <property type="match status" value="1"/>
</dbReference>
<dbReference type="GO" id="GO:0004518">
    <property type="term" value="F:nuclease activity"/>
    <property type="evidence" value="ECO:0007669"/>
    <property type="project" value="UniProtKB-KW"/>
</dbReference>
<dbReference type="GeneID" id="56082223"/>
<dbReference type="PANTHER" id="PTHR33653">
    <property type="entry name" value="RIBONUCLEASE VAPC2"/>
    <property type="match status" value="1"/>
</dbReference>
<gene>
    <name evidence="8" type="ORF">HZS54_06500</name>
</gene>
<dbReference type="InterPro" id="IPR050556">
    <property type="entry name" value="Type_II_TA_system_RNase"/>
</dbReference>
<dbReference type="RefSeq" id="WP_179921156.1">
    <property type="nucleotide sequence ID" value="NZ_CP058909.1"/>
</dbReference>
<sequence length="136" mass="15315">MICLDNDIFSRYASKQAYPSVDRFLTNHAEEPWILPSIVLFEYLKRYDSHNTIERQRRNAEQSVDAVADLSADITMEGANLRARLATADTTLDLADLLIAATAREYGATLATANKNDFDKQAIHELVDVDIVEVVR</sequence>
<proteinExistence type="inferred from homology"/>
<keyword evidence="2" id="KW-0540">Nuclease</keyword>
<dbReference type="Pfam" id="PF01850">
    <property type="entry name" value="PIN"/>
    <property type="match status" value="1"/>
</dbReference>
<comment type="similarity">
    <text evidence="6">Belongs to the PINc/VapC protein family.</text>
</comment>
<keyword evidence="5" id="KW-0460">Magnesium</keyword>
<keyword evidence="9" id="KW-1185">Reference proteome</keyword>
<evidence type="ECO:0000256" key="2">
    <source>
        <dbReference type="ARBA" id="ARBA00022722"/>
    </source>
</evidence>
<evidence type="ECO:0000256" key="3">
    <source>
        <dbReference type="ARBA" id="ARBA00022723"/>
    </source>
</evidence>
<accession>A0A7D5PDR5</accession>
<dbReference type="PANTHER" id="PTHR33653:SF1">
    <property type="entry name" value="RIBONUCLEASE VAPC2"/>
    <property type="match status" value="1"/>
</dbReference>
<evidence type="ECO:0000256" key="4">
    <source>
        <dbReference type="ARBA" id="ARBA00022801"/>
    </source>
</evidence>
<dbReference type="OrthoDB" id="147588at2157"/>
<evidence type="ECO:0000256" key="6">
    <source>
        <dbReference type="ARBA" id="ARBA00038093"/>
    </source>
</evidence>